<dbReference type="PANTHER" id="PTHR33109:SF7">
    <property type="entry name" value="EPIDERMAL PATTERNING FACTOR-LIKE PROTEIN 2"/>
    <property type="match status" value="1"/>
</dbReference>
<keyword evidence="9" id="KW-1185">Reference proteome</keyword>
<evidence type="ECO:0000313" key="9">
    <source>
        <dbReference type="Proteomes" id="UP000325081"/>
    </source>
</evidence>
<evidence type="ECO:0000313" key="8">
    <source>
        <dbReference type="EMBL" id="GER39611.1"/>
    </source>
</evidence>
<comment type="subcellular location">
    <subcellularLocation>
        <location evidence="1 7">Secreted</location>
    </subcellularLocation>
</comment>
<dbReference type="PANTHER" id="PTHR33109">
    <property type="entry name" value="EPIDERMAL PATTERNING FACTOR-LIKE PROTEIN 4"/>
    <property type="match status" value="1"/>
</dbReference>
<protein>
    <recommendedName>
        <fullName evidence="7">Epidermal patterning factor-like protein</fullName>
    </recommendedName>
</protein>
<dbReference type="EMBL" id="BKCP01005727">
    <property type="protein sequence ID" value="GER39611.1"/>
    <property type="molecule type" value="Genomic_DNA"/>
</dbReference>
<organism evidence="8 9">
    <name type="scientific">Striga asiatica</name>
    <name type="common">Asiatic witchweed</name>
    <name type="synonym">Buchnera asiatica</name>
    <dbReference type="NCBI Taxonomy" id="4170"/>
    <lineage>
        <taxon>Eukaryota</taxon>
        <taxon>Viridiplantae</taxon>
        <taxon>Streptophyta</taxon>
        <taxon>Embryophyta</taxon>
        <taxon>Tracheophyta</taxon>
        <taxon>Spermatophyta</taxon>
        <taxon>Magnoliopsida</taxon>
        <taxon>eudicotyledons</taxon>
        <taxon>Gunneridae</taxon>
        <taxon>Pentapetalae</taxon>
        <taxon>asterids</taxon>
        <taxon>lamiids</taxon>
        <taxon>Lamiales</taxon>
        <taxon>Orobanchaceae</taxon>
        <taxon>Buchnereae</taxon>
        <taxon>Striga</taxon>
    </lineage>
</organism>
<comment type="caution">
    <text evidence="8">The sequence shown here is derived from an EMBL/GenBank/DDBJ whole genome shotgun (WGS) entry which is preliminary data.</text>
</comment>
<proteinExistence type="inferred from homology"/>
<evidence type="ECO:0000256" key="3">
    <source>
        <dbReference type="ARBA" id="ARBA00022473"/>
    </source>
</evidence>
<gene>
    <name evidence="8" type="ORF">STAS_16228</name>
</gene>
<keyword evidence="5 7" id="KW-0732">Signal</keyword>
<evidence type="ECO:0000256" key="7">
    <source>
        <dbReference type="RuleBase" id="RU367102"/>
    </source>
</evidence>
<name>A0A5A7Q6F1_STRAF</name>
<dbReference type="AlphaFoldDB" id="A0A5A7Q6F1"/>
<sequence length="117" mass="13623">MDRSQNLVHRHFTKFSLILLIFFFTLILHAQARKLPQTDPSFKTVEEEKTMWRVRIGSSPPRCERICESCRHCEAVQIPTTNPQVKARIQNSSSNDDTTNYKPLSWKCKCGNLIFNP</sequence>
<reference evidence="9" key="1">
    <citation type="journal article" date="2019" name="Curr. Biol.">
        <title>Genome Sequence of Striga asiatica Provides Insight into the Evolution of Plant Parasitism.</title>
        <authorList>
            <person name="Yoshida S."/>
            <person name="Kim S."/>
            <person name="Wafula E.K."/>
            <person name="Tanskanen J."/>
            <person name="Kim Y.M."/>
            <person name="Honaas L."/>
            <person name="Yang Z."/>
            <person name="Spallek T."/>
            <person name="Conn C.E."/>
            <person name="Ichihashi Y."/>
            <person name="Cheong K."/>
            <person name="Cui S."/>
            <person name="Der J.P."/>
            <person name="Gundlach H."/>
            <person name="Jiao Y."/>
            <person name="Hori C."/>
            <person name="Ishida J.K."/>
            <person name="Kasahara H."/>
            <person name="Kiba T."/>
            <person name="Kim M.S."/>
            <person name="Koo N."/>
            <person name="Laohavisit A."/>
            <person name="Lee Y.H."/>
            <person name="Lumba S."/>
            <person name="McCourt P."/>
            <person name="Mortimer J.C."/>
            <person name="Mutuku J.M."/>
            <person name="Nomura T."/>
            <person name="Sasaki-Sekimoto Y."/>
            <person name="Seto Y."/>
            <person name="Wang Y."/>
            <person name="Wakatake T."/>
            <person name="Sakakibara H."/>
            <person name="Demura T."/>
            <person name="Yamaguchi S."/>
            <person name="Yoneyama K."/>
            <person name="Manabe R.I."/>
            <person name="Nelson D.C."/>
            <person name="Schulman A.H."/>
            <person name="Timko M.P."/>
            <person name="dePamphilis C.W."/>
            <person name="Choi D."/>
            <person name="Shirasu K."/>
        </authorList>
    </citation>
    <scope>NUCLEOTIDE SEQUENCE [LARGE SCALE GENOMIC DNA]</scope>
    <source>
        <strain evidence="9">cv. UVA1</strain>
    </source>
</reference>
<comment type="function">
    <text evidence="7">Controls stomatal patterning.</text>
</comment>
<evidence type="ECO:0000256" key="1">
    <source>
        <dbReference type="ARBA" id="ARBA00004613"/>
    </source>
</evidence>
<feature type="chain" id="PRO_5027154629" description="Epidermal patterning factor-like protein" evidence="7">
    <location>
        <begin position="33"/>
        <end position="117"/>
    </location>
</feature>
<evidence type="ECO:0000256" key="5">
    <source>
        <dbReference type="ARBA" id="ARBA00022729"/>
    </source>
</evidence>
<evidence type="ECO:0000256" key="2">
    <source>
        <dbReference type="ARBA" id="ARBA00008127"/>
    </source>
</evidence>
<dbReference type="Pfam" id="PF17181">
    <property type="entry name" value="EPF"/>
    <property type="match status" value="1"/>
</dbReference>
<dbReference type="GO" id="GO:0010052">
    <property type="term" value="P:guard cell differentiation"/>
    <property type="evidence" value="ECO:0007669"/>
    <property type="project" value="UniProtKB-UniRule"/>
</dbReference>
<keyword evidence="6" id="KW-1015">Disulfide bond</keyword>
<feature type="signal peptide" evidence="7">
    <location>
        <begin position="1"/>
        <end position="32"/>
    </location>
</feature>
<comment type="similarity">
    <text evidence="2 7">Belongs to the plant cysteine rich small secretory peptide family. Epidermal patterning factor subfamily.</text>
</comment>
<accession>A0A5A7Q6F1</accession>
<evidence type="ECO:0000256" key="4">
    <source>
        <dbReference type="ARBA" id="ARBA00022525"/>
    </source>
</evidence>
<keyword evidence="3 7" id="KW-0217">Developmental protein</keyword>
<keyword evidence="4 7" id="KW-0964">Secreted</keyword>
<evidence type="ECO:0000256" key="6">
    <source>
        <dbReference type="ARBA" id="ARBA00023157"/>
    </source>
</evidence>
<dbReference type="OrthoDB" id="614712at2759"/>
<dbReference type="GO" id="GO:0005576">
    <property type="term" value="C:extracellular region"/>
    <property type="evidence" value="ECO:0007669"/>
    <property type="project" value="UniProtKB-SubCell"/>
</dbReference>
<dbReference type="Proteomes" id="UP000325081">
    <property type="component" value="Unassembled WGS sequence"/>
</dbReference>
<dbReference type="InterPro" id="IPR039455">
    <property type="entry name" value="EPFL"/>
</dbReference>